<evidence type="ECO:0000313" key="2">
    <source>
        <dbReference type="EMBL" id="CAG6398904.1"/>
    </source>
</evidence>
<accession>A0A9W4DZW0</accession>
<dbReference type="EMBL" id="CAJSLV010000114">
    <property type="protein sequence ID" value="CAG6398904.1"/>
    <property type="molecule type" value="Genomic_DNA"/>
</dbReference>
<organism evidence="2 3">
    <name type="scientific">Actinacidiphila cocklensis</name>
    <dbReference type="NCBI Taxonomy" id="887465"/>
    <lineage>
        <taxon>Bacteria</taxon>
        <taxon>Bacillati</taxon>
        <taxon>Actinomycetota</taxon>
        <taxon>Actinomycetes</taxon>
        <taxon>Kitasatosporales</taxon>
        <taxon>Streptomycetaceae</taxon>
        <taxon>Actinacidiphila</taxon>
    </lineage>
</organism>
<dbReference type="Proteomes" id="UP001152519">
    <property type="component" value="Unassembled WGS sequence"/>
</dbReference>
<feature type="region of interest" description="Disordered" evidence="1">
    <location>
        <begin position="47"/>
        <end position="81"/>
    </location>
</feature>
<reference evidence="2" key="1">
    <citation type="submission" date="2021-05" db="EMBL/GenBank/DDBJ databases">
        <authorList>
            <person name="Arsene-Ploetze F."/>
        </authorList>
    </citation>
    <scope>NUCLEOTIDE SEQUENCE</scope>
    <source>
        <strain evidence="2">DSM 42138</strain>
    </source>
</reference>
<protein>
    <submittedName>
        <fullName evidence="2">Uncharacterized protein</fullName>
    </submittedName>
</protein>
<feature type="compositionally biased region" description="Low complexity" evidence="1">
    <location>
        <begin position="60"/>
        <end position="72"/>
    </location>
</feature>
<sequence>MQRFADNSLLWSGPLTGCLFQQLNPCVPETALSEVLSVVRVMGLRAPPPPPQVSPKQADSTAAVTRSVTAARGALGSPVEA</sequence>
<evidence type="ECO:0000313" key="3">
    <source>
        <dbReference type="Proteomes" id="UP001152519"/>
    </source>
</evidence>
<name>A0A9W4DZW0_9ACTN</name>
<evidence type="ECO:0000256" key="1">
    <source>
        <dbReference type="SAM" id="MobiDB-lite"/>
    </source>
</evidence>
<dbReference type="AlphaFoldDB" id="A0A9W4DZW0"/>
<gene>
    <name evidence="2" type="ORF">SCOCK_80059</name>
</gene>
<keyword evidence="3" id="KW-1185">Reference proteome</keyword>
<comment type="caution">
    <text evidence="2">The sequence shown here is derived from an EMBL/GenBank/DDBJ whole genome shotgun (WGS) entry which is preliminary data.</text>
</comment>
<proteinExistence type="predicted"/>